<organism evidence="1 3">
    <name type="scientific">[Eubacterium] siraeum</name>
    <dbReference type="NCBI Taxonomy" id="39492"/>
    <lineage>
        <taxon>Bacteria</taxon>
        <taxon>Bacillati</taxon>
        <taxon>Bacillota</taxon>
        <taxon>Clostridia</taxon>
        <taxon>Eubacteriales</taxon>
        <taxon>Oscillospiraceae</taxon>
        <taxon>Oscillospiraceae incertae sedis</taxon>
    </lineage>
</organism>
<evidence type="ECO:0000313" key="2">
    <source>
        <dbReference type="EMBL" id="MDB8002450.1"/>
    </source>
</evidence>
<protein>
    <submittedName>
        <fullName evidence="2">YjfB family protein</fullName>
    </submittedName>
</protein>
<reference evidence="2" key="2">
    <citation type="submission" date="2023-01" db="EMBL/GenBank/DDBJ databases">
        <title>Human gut microbiome strain richness.</title>
        <authorList>
            <person name="Chen-Liaw A."/>
        </authorList>
    </citation>
    <scope>NUCLEOTIDE SEQUENCE</scope>
    <source>
        <strain evidence="2">1001283st1_G1_1001283B150217_161031</strain>
    </source>
</reference>
<proteinExistence type="predicted"/>
<dbReference type="STRING" id="39492.ERS852540_00210"/>
<name>A0A174ZDH4_9FIRM</name>
<sequence length="65" mass="6637">MDLTSYIASMSVSMAQANVAQSVSTAMLSKSIDSIEQSGAEVVDLINSADIPPAGVTGHVLNIKA</sequence>
<dbReference type="Proteomes" id="UP000095662">
    <property type="component" value="Unassembled WGS sequence"/>
</dbReference>
<evidence type="ECO:0000313" key="1">
    <source>
        <dbReference type="EMBL" id="CUQ81160.1"/>
    </source>
</evidence>
<reference evidence="1 3" key="1">
    <citation type="submission" date="2015-09" db="EMBL/GenBank/DDBJ databases">
        <authorList>
            <consortium name="Pathogen Informatics"/>
        </authorList>
    </citation>
    <scope>NUCLEOTIDE SEQUENCE [LARGE SCALE GENOMIC DNA]</scope>
    <source>
        <strain evidence="1 3">2789STDY5834928</strain>
    </source>
</reference>
<dbReference type="EMBL" id="JAQLXW010000001">
    <property type="protein sequence ID" value="MDB8002450.1"/>
    <property type="molecule type" value="Genomic_DNA"/>
</dbReference>
<dbReference type="EMBL" id="CZBY01000001">
    <property type="protein sequence ID" value="CUQ81160.1"/>
    <property type="molecule type" value="Genomic_DNA"/>
</dbReference>
<dbReference type="Pfam" id="PF14070">
    <property type="entry name" value="YjfB_motility"/>
    <property type="match status" value="1"/>
</dbReference>
<dbReference type="AlphaFoldDB" id="A0A174ZDH4"/>
<dbReference type="InterPro" id="IPR025906">
    <property type="entry name" value="YjfB_motility"/>
</dbReference>
<gene>
    <name evidence="1" type="ORF">ERS852540_00210</name>
    <name evidence="2" type="ORF">PNE09_00060</name>
</gene>
<dbReference type="Proteomes" id="UP001210809">
    <property type="component" value="Unassembled WGS sequence"/>
</dbReference>
<accession>A0A174ZDH4</accession>
<evidence type="ECO:0000313" key="3">
    <source>
        <dbReference type="Proteomes" id="UP000095662"/>
    </source>
</evidence>